<comment type="caution">
    <text evidence="5">The sequence shown here is derived from an EMBL/GenBank/DDBJ whole genome shotgun (WGS) entry which is preliminary data.</text>
</comment>
<feature type="transmembrane region" description="Helical" evidence="4">
    <location>
        <begin position="7"/>
        <end position="31"/>
    </location>
</feature>
<dbReference type="Pfam" id="PF07963">
    <property type="entry name" value="N_methyl"/>
    <property type="match status" value="1"/>
</dbReference>
<accession>A0ABU1WCG5</accession>
<dbReference type="RefSeq" id="WP_310062501.1">
    <property type="nucleotide sequence ID" value="NZ_JAVDVY010000002.1"/>
</dbReference>
<evidence type="ECO:0000256" key="3">
    <source>
        <dbReference type="RuleBase" id="RU000389"/>
    </source>
</evidence>
<dbReference type="InterPro" id="IPR012902">
    <property type="entry name" value="N_methyl_site"/>
</dbReference>
<dbReference type="InterPro" id="IPR045584">
    <property type="entry name" value="Pilin-like"/>
</dbReference>
<evidence type="ECO:0000313" key="5">
    <source>
        <dbReference type="EMBL" id="MDR7135105.1"/>
    </source>
</evidence>
<name>A0ABU1WCG5_9GAMM</name>
<evidence type="ECO:0000256" key="2">
    <source>
        <dbReference type="ARBA" id="ARBA00022481"/>
    </source>
</evidence>
<dbReference type="Gene3D" id="3.30.700.10">
    <property type="entry name" value="Glycoprotein, Type 4 Pilin"/>
    <property type="match status" value="1"/>
</dbReference>
<dbReference type="PANTHER" id="PTHR30093:SF34">
    <property type="entry name" value="PREPILIN PEPTIDASE-DEPENDENT PROTEIN D"/>
    <property type="match status" value="1"/>
</dbReference>
<keyword evidence="4" id="KW-0812">Transmembrane</keyword>
<evidence type="ECO:0000256" key="4">
    <source>
        <dbReference type="SAM" id="Phobius"/>
    </source>
</evidence>
<comment type="similarity">
    <text evidence="1 3">Belongs to the N-Me-Phe pilin family.</text>
</comment>
<dbReference type="EMBL" id="JAVDVY010000002">
    <property type="protein sequence ID" value="MDR7135105.1"/>
    <property type="molecule type" value="Genomic_DNA"/>
</dbReference>
<dbReference type="SUPFAM" id="SSF54523">
    <property type="entry name" value="Pili subunits"/>
    <property type="match status" value="1"/>
</dbReference>
<organism evidence="5 6">
    <name type="scientific">Lysobacter niastensis</name>
    <dbReference type="NCBI Taxonomy" id="380629"/>
    <lineage>
        <taxon>Bacteria</taxon>
        <taxon>Pseudomonadati</taxon>
        <taxon>Pseudomonadota</taxon>
        <taxon>Gammaproteobacteria</taxon>
        <taxon>Lysobacterales</taxon>
        <taxon>Lysobacteraceae</taxon>
        <taxon>Lysobacter</taxon>
    </lineage>
</organism>
<keyword evidence="2" id="KW-0488">Methylation</keyword>
<keyword evidence="4" id="KW-0472">Membrane</keyword>
<dbReference type="InterPro" id="IPR001082">
    <property type="entry name" value="Pilin"/>
</dbReference>
<keyword evidence="4" id="KW-1133">Transmembrane helix</keyword>
<gene>
    <name evidence="5" type="ORF">J2X06_002314</name>
</gene>
<dbReference type="NCBIfam" id="TIGR02532">
    <property type="entry name" value="IV_pilin_GFxxxE"/>
    <property type="match status" value="1"/>
</dbReference>
<sequence length="146" mass="15294">MKKNMQGFTLIELMIVIAILGILMAIAIPAYQDYAVRAKVSEGINLAGATKLAIAETYSSSGIYPPSNVSAGVPPKASINGKYVTSVGTGSDGSAAGVIDITFNAVEQKISGKVLQLSAYTAAGSVKWTCKKNTVDTRYLPSECRN</sequence>
<keyword evidence="3" id="KW-0281">Fimbrium</keyword>
<dbReference type="PROSITE" id="PS00409">
    <property type="entry name" value="PROKAR_NTER_METHYL"/>
    <property type="match status" value="1"/>
</dbReference>
<keyword evidence="6" id="KW-1185">Reference proteome</keyword>
<protein>
    <submittedName>
        <fullName evidence="5">Type IV pilus assembly protein PilA</fullName>
    </submittedName>
</protein>
<proteinExistence type="inferred from homology"/>
<dbReference type="Proteomes" id="UP001251524">
    <property type="component" value="Unassembled WGS sequence"/>
</dbReference>
<evidence type="ECO:0000256" key="1">
    <source>
        <dbReference type="ARBA" id="ARBA00005233"/>
    </source>
</evidence>
<evidence type="ECO:0000313" key="6">
    <source>
        <dbReference type="Proteomes" id="UP001251524"/>
    </source>
</evidence>
<dbReference type="PANTHER" id="PTHR30093">
    <property type="entry name" value="GENERAL SECRETION PATHWAY PROTEIN G"/>
    <property type="match status" value="1"/>
</dbReference>
<reference evidence="5 6" key="1">
    <citation type="submission" date="2023-07" db="EMBL/GenBank/DDBJ databases">
        <title>Sorghum-associated microbial communities from plants grown in Nebraska, USA.</title>
        <authorList>
            <person name="Schachtman D."/>
        </authorList>
    </citation>
    <scope>NUCLEOTIDE SEQUENCE [LARGE SCALE GENOMIC DNA]</scope>
    <source>
        <strain evidence="5 6">BE198</strain>
    </source>
</reference>
<dbReference type="Pfam" id="PF00114">
    <property type="entry name" value="Pilin"/>
    <property type="match status" value="1"/>
</dbReference>